<keyword evidence="4" id="KW-1185">Reference proteome</keyword>
<reference evidence="3 4" key="1">
    <citation type="submission" date="2018-11" db="EMBL/GenBank/DDBJ databases">
        <title>Novel bacteria species description.</title>
        <authorList>
            <person name="Han J.-H."/>
        </authorList>
    </citation>
    <scope>NUCLEOTIDE SEQUENCE [LARGE SCALE GENOMIC DNA]</scope>
    <source>
        <strain evidence="3 4">KCTC23259</strain>
    </source>
</reference>
<dbReference type="AlphaFoldDB" id="A0AAE3H443"/>
<evidence type="ECO:0000256" key="1">
    <source>
        <dbReference type="ARBA" id="ARBA00022679"/>
    </source>
</evidence>
<dbReference type="PANTHER" id="PTHR43584:SF9">
    <property type="entry name" value="TRANSFERASE HEXAPEPTIDE REPEAT CONTAINING PROTEIN"/>
    <property type="match status" value="1"/>
</dbReference>
<dbReference type="SUPFAM" id="SSF51161">
    <property type="entry name" value="Trimeric LpxA-like enzymes"/>
    <property type="match status" value="1"/>
</dbReference>
<evidence type="ECO:0000256" key="2">
    <source>
        <dbReference type="ARBA" id="ARBA00023315"/>
    </source>
</evidence>
<dbReference type="GO" id="GO:0016746">
    <property type="term" value="F:acyltransferase activity"/>
    <property type="evidence" value="ECO:0007669"/>
    <property type="project" value="UniProtKB-KW"/>
</dbReference>
<evidence type="ECO:0000313" key="3">
    <source>
        <dbReference type="EMBL" id="MCP9764612.1"/>
    </source>
</evidence>
<accession>A0AAE3H443</accession>
<comment type="caution">
    <text evidence="3">The sequence shown here is derived from an EMBL/GenBank/DDBJ whole genome shotgun (WGS) entry which is preliminary data.</text>
</comment>
<dbReference type="GO" id="GO:0016779">
    <property type="term" value="F:nucleotidyltransferase activity"/>
    <property type="evidence" value="ECO:0007669"/>
    <property type="project" value="UniProtKB-ARBA"/>
</dbReference>
<name>A0AAE3H443_9BACT</name>
<keyword evidence="2" id="KW-0012">Acyltransferase</keyword>
<dbReference type="Proteomes" id="UP001204144">
    <property type="component" value="Unassembled WGS sequence"/>
</dbReference>
<dbReference type="NCBIfam" id="TIGR03991">
    <property type="entry name" value="alt_bact_glmU"/>
    <property type="match status" value="1"/>
</dbReference>
<dbReference type="EMBL" id="RJUF01000175">
    <property type="protein sequence ID" value="MCP9764612.1"/>
    <property type="molecule type" value="Genomic_DNA"/>
</dbReference>
<dbReference type="InterPro" id="IPR050065">
    <property type="entry name" value="GlmU-like"/>
</dbReference>
<protein>
    <submittedName>
        <fullName evidence="3">Glucose-1-phosphate thymidylyltransferase</fullName>
    </submittedName>
</protein>
<dbReference type="Gene3D" id="2.160.10.10">
    <property type="entry name" value="Hexapeptide repeat proteins"/>
    <property type="match status" value="1"/>
</dbReference>
<dbReference type="InterPro" id="IPR023917">
    <property type="entry name" value="Bifunctiontional_GlmU_bac-type"/>
</dbReference>
<proteinExistence type="predicted"/>
<dbReference type="Pfam" id="PF13562">
    <property type="entry name" value="NTP_transf_4"/>
    <property type="match status" value="1"/>
</dbReference>
<dbReference type="PANTHER" id="PTHR43584">
    <property type="entry name" value="NUCLEOTIDYL TRANSFERASE"/>
    <property type="match status" value="1"/>
</dbReference>
<dbReference type="InterPro" id="IPR011004">
    <property type="entry name" value="Trimer_LpxA-like_sf"/>
</dbReference>
<gene>
    <name evidence="3" type="ORF">EGI31_16865</name>
</gene>
<evidence type="ECO:0000313" key="4">
    <source>
        <dbReference type="Proteomes" id="UP001204144"/>
    </source>
</evidence>
<dbReference type="RefSeq" id="WP_255038304.1">
    <property type="nucleotide sequence ID" value="NZ_RJUF01000175.1"/>
</dbReference>
<organism evidence="3 4">
    <name type="scientific">Lacihabitans soyangensis</name>
    <dbReference type="NCBI Taxonomy" id="869394"/>
    <lineage>
        <taxon>Bacteria</taxon>
        <taxon>Pseudomonadati</taxon>
        <taxon>Bacteroidota</taxon>
        <taxon>Cytophagia</taxon>
        <taxon>Cytophagales</taxon>
        <taxon>Leadbetterellaceae</taxon>
        <taxon>Lacihabitans</taxon>
    </lineage>
</organism>
<sequence length="391" mass="43312">MNIILFDQPSFRNQLKPITLTRPIGNVRVGTLTIDEKWQKYLNADISFLTEGYLSKKYSTTYAEQNIYINASCLPNEHFANAISKLCENEALMSNGILLALITSQKLTFGEISLSKTNTMEYKESEITIISELPHLFLNNGSQISADFKKITLGRKSAPIEDKYTAVYNEDYIFIEEGASIKASILNAENGPIYIGRNAVIQEGSLIIGPASIGENAMVAFGAKIRPNTTLGPVSRVGGEVGNSIFHGYSNKAHDGFLGNSYIGEWCNLGANTNNSNLKNDYKTVKLYNYDIKALYDTHETFCGTFMGDYSKAGISTMFNTGTVVGVSSNIFGSDFQEKFIDSFSWGGKSEGYQAYRFEKAIEVINATMARREKSLSSDEIEILSYISQNK</sequence>
<keyword evidence="1" id="KW-0808">Transferase</keyword>